<dbReference type="PANTHER" id="PTHR38459:SF1">
    <property type="entry name" value="PROPHAGE BACTOPRENOL-LINKED GLUCOSE TRANSLOCASE HOMOLOG"/>
    <property type="match status" value="1"/>
</dbReference>
<feature type="transmembrane region" description="Helical" evidence="6">
    <location>
        <begin position="118"/>
        <end position="140"/>
    </location>
</feature>
<dbReference type="Pfam" id="PF04138">
    <property type="entry name" value="GtrA_DPMS_TM"/>
    <property type="match status" value="1"/>
</dbReference>
<dbReference type="EMBL" id="JASJND010000005">
    <property type="protein sequence ID" value="MDJ1114503.1"/>
    <property type="molecule type" value="Genomic_DNA"/>
</dbReference>
<evidence type="ECO:0000313" key="8">
    <source>
        <dbReference type="EMBL" id="MDJ1114503.1"/>
    </source>
</evidence>
<comment type="caution">
    <text evidence="8">The sequence shown here is derived from an EMBL/GenBank/DDBJ whole genome shotgun (WGS) entry which is preliminary data.</text>
</comment>
<dbReference type="Proteomes" id="UP001321481">
    <property type="component" value="Unassembled WGS sequence"/>
</dbReference>
<accession>A0ABT6ZEB4</accession>
<evidence type="ECO:0000256" key="6">
    <source>
        <dbReference type="SAM" id="Phobius"/>
    </source>
</evidence>
<evidence type="ECO:0000256" key="2">
    <source>
        <dbReference type="ARBA" id="ARBA00009399"/>
    </source>
</evidence>
<gene>
    <name evidence="8" type="ORF">QNI14_08555</name>
</gene>
<evidence type="ECO:0000313" key="9">
    <source>
        <dbReference type="Proteomes" id="UP001321481"/>
    </source>
</evidence>
<reference evidence="8 9" key="1">
    <citation type="submission" date="2023-05" db="EMBL/GenBank/DDBJ databases">
        <title>Microbacterium dauci sp.nov., Isolated from Carrot Rhizosphere Soil.</title>
        <authorList>
            <person name="Xiao Z."/>
            <person name="Zheng J."/>
        </authorList>
    </citation>
    <scope>NUCLEOTIDE SEQUENCE [LARGE SCALE GENOMIC DNA]</scope>
    <source>
        <strain evidence="8 9">LX3-4</strain>
    </source>
</reference>
<keyword evidence="3 6" id="KW-0812">Transmembrane</keyword>
<dbReference type="RefSeq" id="WP_283716126.1">
    <property type="nucleotide sequence ID" value="NZ_JASJND010000005.1"/>
</dbReference>
<evidence type="ECO:0000259" key="7">
    <source>
        <dbReference type="Pfam" id="PF04138"/>
    </source>
</evidence>
<organism evidence="8 9">
    <name type="scientific">Microbacterium dauci</name>
    <dbReference type="NCBI Taxonomy" id="3048008"/>
    <lineage>
        <taxon>Bacteria</taxon>
        <taxon>Bacillati</taxon>
        <taxon>Actinomycetota</taxon>
        <taxon>Actinomycetes</taxon>
        <taxon>Micrococcales</taxon>
        <taxon>Microbacteriaceae</taxon>
        <taxon>Microbacterium</taxon>
    </lineage>
</organism>
<dbReference type="InterPro" id="IPR007267">
    <property type="entry name" value="GtrA_DPMS_TM"/>
</dbReference>
<dbReference type="PANTHER" id="PTHR38459">
    <property type="entry name" value="PROPHAGE BACTOPRENOL-LINKED GLUCOSE TRANSLOCASE HOMOLOG"/>
    <property type="match status" value="1"/>
</dbReference>
<evidence type="ECO:0000256" key="1">
    <source>
        <dbReference type="ARBA" id="ARBA00004141"/>
    </source>
</evidence>
<dbReference type="InterPro" id="IPR051401">
    <property type="entry name" value="GtrA_CellWall_Glycosyl"/>
</dbReference>
<keyword evidence="5 6" id="KW-0472">Membrane</keyword>
<evidence type="ECO:0000256" key="4">
    <source>
        <dbReference type="ARBA" id="ARBA00022989"/>
    </source>
</evidence>
<keyword evidence="9" id="KW-1185">Reference proteome</keyword>
<feature type="transmembrane region" description="Helical" evidence="6">
    <location>
        <begin position="34"/>
        <end position="58"/>
    </location>
</feature>
<proteinExistence type="inferred from homology"/>
<name>A0ABT6ZEB4_9MICO</name>
<protein>
    <submittedName>
        <fullName evidence="8">GtrA family protein</fullName>
    </submittedName>
</protein>
<comment type="subcellular location">
    <subcellularLocation>
        <location evidence="1">Membrane</location>
        <topology evidence="1">Multi-pass membrane protein</topology>
    </subcellularLocation>
</comment>
<evidence type="ECO:0000256" key="5">
    <source>
        <dbReference type="ARBA" id="ARBA00023136"/>
    </source>
</evidence>
<comment type="similarity">
    <text evidence="2">Belongs to the GtrA family.</text>
</comment>
<evidence type="ECO:0000256" key="3">
    <source>
        <dbReference type="ARBA" id="ARBA00022692"/>
    </source>
</evidence>
<feature type="domain" description="GtrA/DPMS transmembrane" evidence="7">
    <location>
        <begin position="16"/>
        <end position="140"/>
    </location>
</feature>
<sequence length="147" mass="15795">MSSPSRARRALALGARFLTVGAISTVIEIVSFNALLAFGVEPVTAKIVASLIALVNAYFGNRHWAFRSRARRSRRAELALFLATNAMCTVLGAVIVWGGDLAVEAVLGREAGVLALNAVNLFSIAVVVVVRFALYHFIVFRAQPARP</sequence>
<feature type="transmembrane region" description="Helical" evidence="6">
    <location>
        <begin position="78"/>
        <end position="98"/>
    </location>
</feature>
<keyword evidence="4 6" id="KW-1133">Transmembrane helix</keyword>